<protein>
    <submittedName>
        <fullName evidence="1">Glucan 1,3-beta-glucosidase A-like isoform X1</fullName>
    </submittedName>
</protein>
<evidence type="ECO:0000313" key="2">
    <source>
        <dbReference type="Proteomes" id="UP001140949"/>
    </source>
</evidence>
<keyword evidence="2" id="KW-1185">Reference proteome</keyword>
<dbReference type="EMBL" id="JANAVB010041599">
    <property type="protein sequence ID" value="KAJ6795975.1"/>
    <property type="molecule type" value="Genomic_DNA"/>
</dbReference>
<dbReference type="Proteomes" id="UP001140949">
    <property type="component" value="Unassembled WGS sequence"/>
</dbReference>
<dbReference type="AlphaFoldDB" id="A0AAX6DWA2"/>
<name>A0AAX6DWA2_IRIPA</name>
<evidence type="ECO:0000313" key="1">
    <source>
        <dbReference type="EMBL" id="KAJ6795975.1"/>
    </source>
</evidence>
<comment type="caution">
    <text evidence="1">The sequence shown here is derived from an EMBL/GenBank/DDBJ whole genome shotgun (WGS) entry which is preliminary data.</text>
</comment>
<sequence length="110" mass="12790">MSRLRLRRRGRAGVEIQRRLSGRVRTLRIFVAVTRIRLLAKYRSDFRHSPEDHVKDRQLDSTQVKEYGFYFPGRYMHTYSSGELISVKVKSPSLSFGFSKGRGVNLGVGW</sequence>
<reference evidence="1" key="2">
    <citation type="submission" date="2023-04" db="EMBL/GenBank/DDBJ databases">
        <authorList>
            <person name="Bruccoleri R.E."/>
            <person name="Oakeley E.J."/>
            <person name="Faust A.-M."/>
            <person name="Dessus-Babus S."/>
            <person name="Altorfer M."/>
            <person name="Burckhardt D."/>
            <person name="Oertli M."/>
            <person name="Naumann U."/>
            <person name="Petersen F."/>
            <person name="Wong J."/>
        </authorList>
    </citation>
    <scope>NUCLEOTIDE SEQUENCE</scope>
    <source>
        <strain evidence="1">GSM-AAB239-AS_SAM_17_03QT</strain>
        <tissue evidence="1">Leaf</tissue>
    </source>
</reference>
<accession>A0AAX6DWA2</accession>
<organism evidence="1 2">
    <name type="scientific">Iris pallida</name>
    <name type="common">Sweet iris</name>
    <dbReference type="NCBI Taxonomy" id="29817"/>
    <lineage>
        <taxon>Eukaryota</taxon>
        <taxon>Viridiplantae</taxon>
        <taxon>Streptophyta</taxon>
        <taxon>Embryophyta</taxon>
        <taxon>Tracheophyta</taxon>
        <taxon>Spermatophyta</taxon>
        <taxon>Magnoliopsida</taxon>
        <taxon>Liliopsida</taxon>
        <taxon>Asparagales</taxon>
        <taxon>Iridaceae</taxon>
        <taxon>Iridoideae</taxon>
        <taxon>Irideae</taxon>
        <taxon>Iris</taxon>
    </lineage>
</organism>
<proteinExistence type="predicted"/>
<gene>
    <name evidence="1" type="ORF">M6B38_223295</name>
</gene>
<reference evidence="1" key="1">
    <citation type="journal article" date="2023" name="GigaByte">
        <title>Genome assembly of the bearded iris, Iris pallida Lam.</title>
        <authorList>
            <person name="Bruccoleri R.E."/>
            <person name="Oakeley E.J."/>
            <person name="Faust A.M.E."/>
            <person name="Altorfer M."/>
            <person name="Dessus-Babus S."/>
            <person name="Burckhardt D."/>
            <person name="Oertli M."/>
            <person name="Naumann U."/>
            <person name="Petersen F."/>
            <person name="Wong J."/>
        </authorList>
    </citation>
    <scope>NUCLEOTIDE SEQUENCE</scope>
    <source>
        <strain evidence="1">GSM-AAB239-AS_SAM_17_03QT</strain>
    </source>
</reference>